<sequence>MERPRIRLGNKNAWVELAQTGEDDWRISADWCSLLKADFAAWLSREEAVGFATRMLAQLDASSGARFAVAVTPGRNNPLTLNADPVGDGYAFYAWLTPNGDDEAAHLQLDMNPVPTAELRDVFRTFRASLLR</sequence>
<dbReference type="AlphaFoldDB" id="A0A919L0T7"/>
<evidence type="ECO:0000313" key="2">
    <source>
        <dbReference type="Proteomes" id="UP000617734"/>
    </source>
</evidence>
<reference evidence="1" key="1">
    <citation type="journal article" date="2014" name="Int. J. Syst. Evol. Microbiol.">
        <title>Complete genome sequence of Corynebacterium casei LMG S-19264T (=DSM 44701T), isolated from a smear-ripened cheese.</title>
        <authorList>
            <consortium name="US DOE Joint Genome Institute (JGI-PGF)"/>
            <person name="Walter F."/>
            <person name="Albersmeier A."/>
            <person name="Kalinowski J."/>
            <person name="Ruckert C."/>
        </authorList>
    </citation>
    <scope>NUCLEOTIDE SEQUENCE</scope>
    <source>
        <strain evidence="1">JCM 4646</strain>
    </source>
</reference>
<proteinExistence type="predicted"/>
<organism evidence="1 2">
    <name type="scientific">Kitasatospora indigofera</name>
    <dbReference type="NCBI Taxonomy" id="67307"/>
    <lineage>
        <taxon>Bacteria</taxon>
        <taxon>Bacillati</taxon>
        <taxon>Actinomycetota</taxon>
        <taxon>Actinomycetes</taxon>
        <taxon>Kitasatosporales</taxon>
        <taxon>Streptomycetaceae</taxon>
        <taxon>Kitasatospora</taxon>
    </lineage>
</organism>
<protein>
    <submittedName>
        <fullName evidence="1">Uncharacterized protein</fullName>
    </submittedName>
</protein>
<keyword evidence="2" id="KW-1185">Reference proteome</keyword>
<accession>A0A919L0T7</accession>
<comment type="caution">
    <text evidence="1">The sequence shown here is derived from an EMBL/GenBank/DDBJ whole genome shotgun (WGS) entry which is preliminary data.</text>
</comment>
<name>A0A919L0T7_9ACTN</name>
<dbReference type="EMBL" id="BNBO01000041">
    <property type="protein sequence ID" value="GHH79284.1"/>
    <property type="molecule type" value="Genomic_DNA"/>
</dbReference>
<dbReference type="Proteomes" id="UP000617734">
    <property type="component" value="Unassembled WGS sequence"/>
</dbReference>
<reference evidence="1" key="2">
    <citation type="submission" date="2020-09" db="EMBL/GenBank/DDBJ databases">
        <authorList>
            <person name="Sun Q."/>
            <person name="Ohkuma M."/>
        </authorList>
    </citation>
    <scope>NUCLEOTIDE SEQUENCE</scope>
    <source>
        <strain evidence="1">JCM 4646</strain>
    </source>
</reference>
<evidence type="ECO:0000313" key="1">
    <source>
        <dbReference type="EMBL" id="GHH79284.1"/>
    </source>
</evidence>
<gene>
    <name evidence="1" type="ORF">GCM10018781_56970</name>
</gene>